<dbReference type="PATRIC" id="fig|1114972.6.peg.1741"/>
<proteinExistence type="predicted"/>
<comment type="caution">
    <text evidence="2">The sequence shown here is derived from an EMBL/GenBank/DDBJ whole genome shotgun (WGS) entry which is preliminary data.</text>
</comment>
<dbReference type="Gene3D" id="3.40.630.30">
    <property type="match status" value="1"/>
</dbReference>
<feature type="domain" description="N-acetyltransferase" evidence="1">
    <location>
        <begin position="3"/>
        <end position="144"/>
    </location>
</feature>
<dbReference type="SUPFAM" id="SSF55729">
    <property type="entry name" value="Acyl-CoA N-acyltransferases (Nat)"/>
    <property type="match status" value="1"/>
</dbReference>
<name>A0A0R1RIV1_9LACO</name>
<organism evidence="2 3">
    <name type="scientific">Furfurilactobacillus rossiae DSM 15814</name>
    <dbReference type="NCBI Taxonomy" id="1114972"/>
    <lineage>
        <taxon>Bacteria</taxon>
        <taxon>Bacillati</taxon>
        <taxon>Bacillota</taxon>
        <taxon>Bacilli</taxon>
        <taxon>Lactobacillales</taxon>
        <taxon>Lactobacillaceae</taxon>
        <taxon>Furfurilactobacillus</taxon>
    </lineage>
</organism>
<evidence type="ECO:0000259" key="1">
    <source>
        <dbReference type="Pfam" id="PF13302"/>
    </source>
</evidence>
<evidence type="ECO:0000313" key="3">
    <source>
        <dbReference type="Proteomes" id="UP000051999"/>
    </source>
</evidence>
<dbReference type="AlphaFoldDB" id="A0A0R1RIV1"/>
<dbReference type="eggNOG" id="COG1670">
    <property type="taxonomic scope" value="Bacteria"/>
</dbReference>
<dbReference type="Pfam" id="PF13302">
    <property type="entry name" value="Acetyltransf_3"/>
    <property type="match status" value="1"/>
</dbReference>
<sequence length="178" mass="20908">MKLTLSELQPDEVADFWQLAFSDPNAEWTKWNGPYFQDVLPTREEFVNGPAKNKYVLNPFCQVIRVDDKMVGMVTAYYDDGKLKRWLEAGIAIYDQTNWHHGLGHRALAKWIDALWQMVDLPHIGLTTWSGNVRMIGVAEHLHLKREATIRQVRYWQGQYWDSVKYGVLRDEWQSPKD</sequence>
<dbReference type="PANTHER" id="PTHR43415:SF4">
    <property type="entry name" value="N-ACETYLTRANSFERASE DOMAIN-CONTAINING PROTEIN"/>
    <property type="match status" value="1"/>
</dbReference>
<evidence type="ECO:0000313" key="2">
    <source>
        <dbReference type="EMBL" id="KRL56620.1"/>
    </source>
</evidence>
<gene>
    <name evidence="2" type="ORF">FD35_GL001714</name>
</gene>
<dbReference type="GO" id="GO:0016747">
    <property type="term" value="F:acyltransferase activity, transferring groups other than amino-acyl groups"/>
    <property type="evidence" value="ECO:0007669"/>
    <property type="project" value="InterPro"/>
</dbReference>
<dbReference type="STRING" id="1114972.FD35_GL001714"/>
<keyword evidence="3" id="KW-1185">Reference proteome</keyword>
<reference evidence="2 3" key="1">
    <citation type="journal article" date="2015" name="Genome Announc.">
        <title>Expanding the biotechnology potential of lactobacilli through comparative genomics of 213 strains and associated genera.</title>
        <authorList>
            <person name="Sun Z."/>
            <person name="Harris H.M."/>
            <person name="McCann A."/>
            <person name="Guo C."/>
            <person name="Argimon S."/>
            <person name="Zhang W."/>
            <person name="Yang X."/>
            <person name="Jeffery I.B."/>
            <person name="Cooney J.C."/>
            <person name="Kagawa T.F."/>
            <person name="Liu W."/>
            <person name="Song Y."/>
            <person name="Salvetti E."/>
            <person name="Wrobel A."/>
            <person name="Rasinkangas P."/>
            <person name="Parkhill J."/>
            <person name="Rea M.C."/>
            <person name="O'Sullivan O."/>
            <person name="Ritari J."/>
            <person name="Douillard F.P."/>
            <person name="Paul Ross R."/>
            <person name="Yang R."/>
            <person name="Briner A.E."/>
            <person name="Felis G.E."/>
            <person name="de Vos W.M."/>
            <person name="Barrangou R."/>
            <person name="Klaenhammer T.R."/>
            <person name="Caufield P.W."/>
            <person name="Cui Y."/>
            <person name="Zhang H."/>
            <person name="O'Toole P.W."/>
        </authorList>
    </citation>
    <scope>NUCLEOTIDE SEQUENCE [LARGE SCALE GENOMIC DNA]</scope>
    <source>
        <strain evidence="2 3">DSM 15814</strain>
    </source>
</reference>
<dbReference type="RefSeq" id="WP_017262255.1">
    <property type="nucleotide sequence ID" value="NZ_AUAW01000005.1"/>
</dbReference>
<accession>A0A0R1RIV1</accession>
<dbReference type="PANTHER" id="PTHR43415">
    <property type="entry name" value="SPERMIDINE N(1)-ACETYLTRANSFERASE"/>
    <property type="match status" value="1"/>
</dbReference>
<keyword evidence="2" id="KW-0808">Transferase</keyword>
<dbReference type="EMBL" id="AZFF01000003">
    <property type="protein sequence ID" value="KRL56620.1"/>
    <property type="molecule type" value="Genomic_DNA"/>
</dbReference>
<dbReference type="InterPro" id="IPR016181">
    <property type="entry name" value="Acyl_CoA_acyltransferase"/>
</dbReference>
<protein>
    <submittedName>
        <fullName evidence="2">Acetyltransferase</fullName>
    </submittedName>
</protein>
<dbReference type="Proteomes" id="UP000051999">
    <property type="component" value="Unassembled WGS sequence"/>
</dbReference>
<dbReference type="OrthoDB" id="9795206at2"/>
<dbReference type="InterPro" id="IPR000182">
    <property type="entry name" value="GNAT_dom"/>
</dbReference>